<evidence type="ECO:0000313" key="1">
    <source>
        <dbReference type="EMBL" id="MEQ2273071.1"/>
    </source>
</evidence>
<dbReference type="Proteomes" id="UP001444071">
    <property type="component" value="Unassembled WGS sequence"/>
</dbReference>
<name>A0ABV0WTX5_9TELE</name>
<comment type="caution">
    <text evidence="1">The sequence shown here is derived from an EMBL/GenBank/DDBJ whole genome shotgun (WGS) entry which is preliminary data.</text>
</comment>
<protein>
    <submittedName>
        <fullName evidence="1">Uncharacterized protein</fullName>
    </submittedName>
</protein>
<evidence type="ECO:0000313" key="2">
    <source>
        <dbReference type="Proteomes" id="UP001444071"/>
    </source>
</evidence>
<organism evidence="1 2">
    <name type="scientific">Xenotaenia resolanae</name>
    <dbReference type="NCBI Taxonomy" id="208358"/>
    <lineage>
        <taxon>Eukaryota</taxon>
        <taxon>Metazoa</taxon>
        <taxon>Chordata</taxon>
        <taxon>Craniata</taxon>
        <taxon>Vertebrata</taxon>
        <taxon>Euteleostomi</taxon>
        <taxon>Actinopterygii</taxon>
        <taxon>Neopterygii</taxon>
        <taxon>Teleostei</taxon>
        <taxon>Neoteleostei</taxon>
        <taxon>Acanthomorphata</taxon>
        <taxon>Ovalentaria</taxon>
        <taxon>Atherinomorphae</taxon>
        <taxon>Cyprinodontiformes</taxon>
        <taxon>Goodeidae</taxon>
        <taxon>Xenotaenia</taxon>
    </lineage>
</organism>
<proteinExistence type="predicted"/>
<keyword evidence="2" id="KW-1185">Reference proteome</keyword>
<reference evidence="1 2" key="1">
    <citation type="submission" date="2021-06" db="EMBL/GenBank/DDBJ databases">
        <authorList>
            <person name="Palmer J.M."/>
        </authorList>
    </citation>
    <scope>NUCLEOTIDE SEQUENCE [LARGE SCALE GENOMIC DNA]</scope>
    <source>
        <strain evidence="1 2">XR_2019</strain>
        <tissue evidence="1">Muscle</tissue>
    </source>
</reference>
<feature type="non-terminal residue" evidence="1">
    <location>
        <position position="129"/>
    </location>
</feature>
<gene>
    <name evidence="1" type="ORF">XENORESO_021194</name>
</gene>
<dbReference type="EMBL" id="JAHRIM010070939">
    <property type="protein sequence ID" value="MEQ2273071.1"/>
    <property type="molecule type" value="Genomic_DNA"/>
</dbReference>
<accession>A0ABV0WTX5</accession>
<sequence length="129" mass="13945">MIYLIKSRLDPEPEWAGHTDVTGACACMTVSHPDYLREGCRPEPSVAPAAHGLPETSSISSLLKWMRRMGPNMVAVGGLTAWCSPMGPIHVHHPTHQDPTDGWDAASVKLLKFADDTTVIGLIQDGDES</sequence>